<dbReference type="Proteomes" id="UP001566132">
    <property type="component" value="Unassembled WGS sequence"/>
</dbReference>
<feature type="region of interest" description="Disordered" evidence="1">
    <location>
        <begin position="1498"/>
        <end position="1520"/>
    </location>
</feature>
<dbReference type="InterPro" id="IPR027417">
    <property type="entry name" value="P-loop_NTPase"/>
</dbReference>
<evidence type="ECO:0000259" key="3">
    <source>
        <dbReference type="Pfam" id="PF24082"/>
    </source>
</evidence>
<dbReference type="InterPro" id="IPR052634">
    <property type="entry name" value="Sperm_flagellar-bone_growth"/>
</dbReference>
<dbReference type="Pfam" id="PF24082">
    <property type="entry name" value="SPEF2_C"/>
    <property type="match status" value="1"/>
</dbReference>
<dbReference type="PANTHER" id="PTHR14919">
    <property type="entry name" value="KPL2-RELATED"/>
    <property type="match status" value="1"/>
</dbReference>
<proteinExistence type="predicted"/>
<feature type="compositionally biased region" description="Basic and acidic residues" evidence="1">
    <location>
        <begin position="498"/>
        <end position="510"/>
    </location>
</feature>
<feature type="domain" description="SPEF2 C-terminal" evidence="3">
    <location>
        <begin position="1247"/>
        <end position="1428"/>
    </location>
</feature>
<feature type="compositionally biased region" description="Basic residues" evidence="1">
    <location>
        <begin position="511"/>
        <end position="529"/>
    </location>
</feature>
<evidence type="ECO:0000256" key="1">
    <source>
        <dbReference type="SAM" id="MobiDB-lite"/>
    </source>
</evidence>
<dbReference type="Gene3D" id="3.40.50.300">
    <property type="entry name" value="P-loop containing nucleotide triphosphate hydrolases"/>
    <property type="match status" value="1"/>
</dbReference>
<name>A0ABD1EMG1_HYPHA</name>
<accession>A0ABD1EMG1</accession>
<dbReference type="EMBL" id="JBDJPC010000006">
    <property type="protein sequence ID" value="KAL1497675.1"/>
    <property type="molecule type" value="Genomic_DNA"/>
</dbReference>
<evidence type="ECO:0008006" key="6">
    <source>
        <dbReference type="Google" id="ProtNLM"/>
    </source>
</evidence>
<organism evidence="4 5">
    <name type="scientific">Hypothenemus hampei</name>
    <name type="common">Coffee berry borer</name>
    <dbReference type="NCBI Taxonomy" id="57062"/>
    <lineage>
        <taxon>Eukaryota</taxon>
        <taxon>Metazoa</taxon>
        <taxon>Ecdysozoa</taxon>
        <taxon>Arthropoda</taxon>
        <taxon>Hexapoda</taxon>
        <taxon>Insecta</taxon>
        <taxon>Pterygota</taxon>
        <taxon>Neoptera</taxon>
        <taxon>Endopterygota</taxon>
        <taxon>Coleoptera</taxon>
        <taxon>Polyphaga</taxon>
        <taxon>Cucujiformia</taxon>
        <taxon>Curculionidae</taxon>
        <taxon>Scolytinae</taxon>
        <taxon>Hypothenemus</taxon>
    </lineage>
</organism>
<evidence type="ECO:0000259" key="2">
    <source>
        <dbReference type="Pfam" id="PF22946"/>
    </source>
</evidence>
<comment type="caution">
    <text evidence="4">The sequence shown here is derived from an EMBL/GenBank/DDBJ whole genome shotgun (WGS) entry which is preliminary data.</text>
</comment>
<dbReference type="InterPro" id="IPR054517">
    <property type="entry name" value="SPEF2_D5"/>
</dbReference>
<protein>
    <recommendedName>
        <fullName evidence="6">Sperm flagellar protein 2</fullName>
    </recommendedName>
</protein>
<sequence>MSLHLFYQVFLEVQFKNKLDYLTEKELETQLGKRISRFYAKTVNECEDPNKFTLHRRDLCEPFLAGGDVYHWYKDRMESLQSRCKDARDAYIHHMKNHFDNEPNATVKESGFLLARGLNLSSWLQNANDTFSFELPHEDLSLLDQRSYEELIRAQEVAQKQLSFEPDLKEAKKIVKNLRSKSKMREENKIFKYQLQQEIMNAFDNKINDDKGKTSDDLLTKILLKQSFYEKELVSKVAQVKLHKQYMLDNKRKQGDILQKVKDKQFLDALILQNKDLNEIKLTYYLELERIVQLHKIIWEEKKKLRAKRHKDICAQAVSNMVDMAVKLSEYKKRYGREMNEREMSELRNVFVTSQPIFDSNEPAMQILIDERPPEEIITRENVLDNKEFETYIEYSRPWELKNADIDSETFQQICYGLNILGFRVHKALQTKHPIIPLTEKPDFPETTIRVCINGLQDTSILPILRQLLSERNIHVIELSQAINFCLEAYKMESKREYDEDNGSMKEVKQKKDKKPKPKKGEKLKKNKKKHEEGEHVPTLIQTYFDNKMVQTPIKFPCEEIPYTLSAVLGKTAQELLDEGQPLEDFLLITMFVEYLKSLPNLNGWALVNYPTTFEQAAILEEIFTGVKLLDPNEKIPKKTLSEIFESDPVADEDVHSLYNVGNRLSRLLPNPVIPETPKVYDTILTAYIKIRKMPYEDKVSNPMLPPSYEELGNEPDPLDKFYSNAGANYSLYYKDFDPTTVKYLGKLIIGDYTLPLKSSLEIFGNVDMDYKPAKDVKATRKGKKLKNPLKKMAFDAATEKPITKSKMGKKGKAQVVIVYENKAIQVPSEEEEEFVDVNLSVLAPESPVPGQEGWEYCLADCPEELLTVLATLWEAVEEIYINDMKQVFFLKRCHLRMIMPFVEYVKCTMKKAINQPDYKSAYLAKFQMAFNEFDMEFRRDDEFKAEMHCRIEEFKEKLKEMSDIKMMTLEGMRCKIIGANWSPQQILELLNDFVNMIQIELDRCIESIRFINDYYMGACSGLPSDDGAYKEDLLPKFHIINYDIINSMFENINNTVDLTYFNQLFSHLLQKVSATIKKLNTISSNFIEKTGSRESTYKPKSGTTSPKSKASKNTKKSRDDQGVMKQNMDKLLAEWQSAIHGETLRVMLRIDLIKFNALQCIEEFLNTIQQAFHEIYNDIRDRYQEEFKNIEAACNVFKFAVEKEQPVQKELLFEDQNFRIKLDVNLFNNPLIIPELSPEVVEEGAFTIAQLSKLVDILLELSPSGYMPRATFIFLLQDITCENFHSDKSPKLWRKLATVKLAKIVDALFDDLEYVYWKDFIVYNLRLKFPSERELLLTRRTFKECDPDGTELVQDYQFYSNKLWFEYAFKFDDSQKIISIKKLLLKMYYIRGHGLSYTALLLDFCKGDNCLQGFVKALELSIGKFLCWHPDKGQMFVEEYFRRIQQHEENVRIRDKERAEHYKIVCDVINKLIDDIIHICDKVVIEDVTKTRSILKKSSEEEEENNNDDANIEPRTSEEKEKHVIVPKIFPDNVETECDEYGETLFFLTLEPVIAIITAALPWHSRVRTLEEASYWETAAQIFESCRNPKFNMSVLSHEFLNTEPFTRLLALTKKFHIIDPVRVVNDIMSQ</sequence>
<feature type="region of interest" description="Disordered" evidence="1">
    <location>
        <begin position="498"/>
        <end position="534"/>
    </location>
</feature>
<dbReference type="PANTHER" id="PTHR14919:SF0">
    <property type="entry name" value="SPERM FLAGELLAR PROTEIN 2"/>
    <property type="match status" value="1"/>
</dbReference>
<dbReference type="Pfam" id="PF22946">
    <property type="entry name" value="SPEF2_D5"/>
    <property type="match status" value="1"/>
</dbReference>
<keyword evidence="5" id="KW-1185">Reference proteome</keyword>
<dbReference type="InterPro" id="IPR056199">
    <property type="entry name" value="SPEF2_C"/>
</dbReference>
<evidence type="ECO:0000313" key="4">
    <source>
        <dbReference type="EMBL" id="KAL1497675.1"/>
    </source>
</evidence>
<reference evidence="4 5" key="1">
    <citation type="submission" date="2024-05" db="EMBL/GenBank/DDBJ databases">
        <title>Genetic variation in Jamaican populations of the coffee berry borer (Hypothenemus hampei).</title>
        <authorList>
            <person name="Errbii M."/>
            <person name="Myrie A."/>
        </authorList>
    </citation>
    <scope>NUCLEOTIDE SEQUENCE [LARGE SCALE GENOMIC DNA]</scope>
    <source>
        <strain evidence="4">JA-Hopewell-2020-01-JO</strain>
        <tissue evidence="4">Whole body</tissue>
    </source>
</reference>
<feature type="domain" description="CPC1/SPEF2" evidence="2">
    <location>
        <begin position="223"/>
        <end position="356"/>
    </location>
</feature>
<feature type="compositionally biased region" description="Acidic residues" evidence="1">
    <location>
        <begin position="1501"/>
        <end position="1512"/>
    </location>
</feature>
<feature type="region of interest" description="Disordered" evidence="1">
    <location>
        <begin position="1093"/>
        <end position="1124"/>
    </location>
</feature>
<evidence type="ECO:0000313" key="5">
    <source>
        <dbReference type="Proteomes" id="UP001566132"/>
    </source>
</evidence>
<feature type="compositionally biased region" description="Low complexity" evidence="1">
    <location>
        <begin position="1099"/>
        <end position="1109"/>
    </location>
</feature>
<gene>
    <name evidence="4" type="ORF">ABEB36_008597</name>
</gene>